<evidence type="ECO:0000256" key="6">
    <source>
        <dbReference type="SAM" id="MobiDB-lite"/>
    </source>
</evidence>
<evidence type="ECO:0000256" key="1">
    <source>
        <dbReference type="ARBA" id="ARBA00004613"/>
    </source>
</evidence>
<dbReference type="STRING" id="37293.ENSANAP00000037542"/>
<dbReference type="GO" id="GO:0045766">
    <property type="term" value="P:positive regulation of angiogenesis"/>
    <property type="evidence" value="ECO:0007669"/>
    <property type="project" value="Ensembl"/>
</dbReference>
<dbReference type="GO" id="GO:0010628">
    <property type="term" value="P:positive regulation of gene expression"/>
    <property type="evidence" value="ECO:0007669"/>
    <property type="project" value="Ensembl"/>
</dbReference>
<evidence type="ECO:0000256" key="4">
    <source>
        <dbReference type="ARBA" id="ARBA00022729"/>
    </source>
</evidence>
<evidence type="ECO:0000256" key="2">
    <source>
        <dbReference type="ARBA" id="ARBA00010575"/>
    </source>
</evidence>
<dbReference type="OrthoDB" id="9907777at2759"/>
<name>A0A2K5EWE2_AOTNA</name>
<dbReference type="GO" id="GO:0010460">
    <property type="term" value="P:positive regulation of heart rate"/>
    <property type="evidence" value="ECO:0007669"/>
    <property type="project" value="TreeGrafter"/>
</dbReference>
<dbReference type="Proteomes" id="UP000233020">
    <property type="component" value="Unplaced"/>
</dbReference>
<evidence type="ECO:0000256" key="7">
    <source>
        <dbReference type="SAM" id="SignalP"/>
    </source>
</evidence>
<dbReference type="InterPro" id="IPR051665">
    <property type="entry name" value="Adrenomedullin-reg_peptide"/>
</dbReference>
<dbReference type="Ensembl" id="ENSANAT00000055625.1">
    <property type="protein sequence ID" value="ENSANAP00000037542.1"/>
    <property type="gene ID" value="ENSANAG00000036267.1"/>
</dbReference>
<dbReference type="GO" id="GO:0001525">
    <property type="term" value="P:angiogenesis"/>
    <property type="evidence" value="ECO:0007669"/>
    <property type="project" value="Ensembl"/>
</dbReference>
<dbReference type="GO" id="GO:0005179">
    <property type="term" value="F:hormone activity"/>
    <property type="evidence" value="ECO:0007669"/>
    <property type="project" value="Ensembl"/>
</dbReference>
<feature type="chain" id="PRO_5014378812" evidence="7">
    <location>
        <begin position="25"/>
        <end position="153"/>
    </location>
</feature>
<reference evidence="8" key="2">
    <citation type="submission" date="2025-09" db="UniProtKB">
        <authorList>
            <consortium name="Ensembl"/>
        </authorList>
    </citation>
    <scope>IDENTIFICATION</scope>
</reference>
<gene>
    <name evidence="8" type="primary">ADM2</name>
</gene>
<sequence length="153" mass="16424">MARIPTAALGCISLLCLQLPSVLSRSLGGDGGPVKPRELPARTSNSLQPSHPAPQPVIWNLHQALQPQRGASLALAMGQPLQDGGRQHSGPRRHLGPRRHSGPHRPRAQLLRVGCVLGTCQVQNLSHRLWQLMGPAGRQDSAPLDPRSPHSYG</sequence>
<dbReference type="GO" id="GO:1990410">
    <property type="term" value="P:adrenomedullin receptor signaling pathway"/>
    <property type="evidence" value="ECO:0007669"/>
    <property type="project" value="Ensembl"/>
</dbReference>
<organism evidence="8 9">
    <name type="scientific">Aotus nancymaae</name>
    <name type="common">Ma's night monkey</name>
    <dbReference type="NCBI Taxonomy" id="37293"/>
    <lineage>
        <taxon>Eukaryota</taxon>
        <taxon>Metazoa</taxon>
        <taxon>Chordata</taxon>
        <taxon>Craniata</taxon>
        <taxon>Vertebrata</taxon>
        <taxon>Euteleostomi</taxon>
        <taxon>Mammalia</taxon>
        <taxon>Eutheria</taxon>
        <taxon>Euarchontoglires</taxon>
        <taxon>Primates</taxon>
        <taxon>Haplorrhini</taxon>
        <taxon>Platyrrhini</taxon>
        <taxon>Aotidae</taxon>
        <taxon>Aotus</taxon>
    </lineage>
</organism>
<dbReference type="AlphaFoldDB" id="A0A2K5EWE2"/>
<dbReference type="GO" id="GO:0044877">
    <property type="term" value="F:protein-containing complex binding"/>
    <property type="evidence" value="ECO:0007669"/>
    <property type="project" value="Ensembl"/>
</dbReference>
<reference evidence="8" key="1">
    <citation type="submission" date="2025-08" db="UniProtKB">
        <authorList>
            <consortium name="Ensembl"/>
        </authorList>
    </citation>
    <scope>IDENTIFICATION</scope>
</reference>
<keyword evidence="9" id="KW-1185">Reference proteome</keyword>
<dbReference type="GeneID" id="105704862"/>
<dbReference type="GO" id="GO:0003073">
    <property type="term" value="P:regulation of systemic arterial blood pressure"/>
    <property type="evidence" value="ECO:0007669"/>
    <property type="project" value="TreeGrafter"/>
</dbReference>
<dbReference type="OMA" id="VTFGCIS"/>
<keyword evidence="5" id="KW-1015">Disulfide bond</keyword>
<feature type="signal peptide" evidence="7">
    <location>
        <begin position="1"/>
        <end position="24"/>
    </location>
</feature>
<comment type="subcellular location">
    <subcellularLocation>
        <location evidence="1">Secreted</location>
    </subcellularLocation>
</comment>
<dbReference type="GeneTree" id="ENSGT00940000154380"/>
<dbReference type="GO" id="GO:0005615">
    <property type="term" value="C:extracellular space"/>
    <property type="evidence" value="ECO:0007669"/>
    <property type="project" value="Ensembl"/>
</dbReference>
<evidence type="ECO:0000256" key="3">
    <source>
        <dbReference type="ARBA" id="ARBA00022525"/>
    </source>
</evidence>
<proteinExistence type="inferred from homology"/>
<dbReference type="KEGG" id="anan:105704862"/>
<accession>A0A2K5EWE2</accession>
<dbReference type="CTD" id="79924"/>
<evidence type="ECO:0000313" key="9">
    <source>
        <dbReference type="Proteomes" id="UP000233020"/>
    </source>
</evidence>
<comment type="similarity">
    <text evidence="2">Belongs to the adrenomedullin family.</text>
</comment>
<dbReference type="GO" id="GO:0007189">
    <property type="term" value="P:adenylate cyclase-activating G protein-coupled receptor signaling pathway"/>
    <property type="evidence" value="ECO:0007669"/>
    <property type="project" value="Ensembl"/>
</dbReference>
<protein>
    <submittedName>
        <fullName evidence="8">Adrenomedullin 2</fullName>
    </submittedName>
</protein>
<dbReference type="PANTHER" id="PTHR23414:SF2">
    <property type="entry name" value="PROTEIN ADM2"/>
    <property type="match status" value="1"/>
</dbReference>
<feature type="region of interest" description="Disordered" evidence="6">
    <location>
        <begin position="80"/>
        <end position="107"/>
    </location>
</feature>
<dbReference type="PANTHER" id="PTHR23414">
    <property type="entry name" value="ADRENOMEDULLIN, ADM"/>
    <property type="match status" value="1"/>
</dbReference>
<evidence type="ECO:0000313" key="8">
    <source>
        <dbReference type="Ensembl" id="ENSANAP00000037542.1"/>
    </source>
</evidence>
<evidence type="ECO:0000256" key="5">
    <source>
        <dbReference type="ARBA" id="ARBA00023157"/>
    </source>
</evidence>
<keyword evidence="4 7" id="KW-0732">Signal</keyword>
<feature type="compositionally biased region" description="Basic residues" evidence="6">
    <location>
        <begin position="89"/>
        <end position="107"/>
    </location>
</feature>
<feature type="region of interest" description="Disordered" evidence="6">
    <location>
        <begin position="28"/>
        <end position="55"/>
    </location>
</feature>
<keyword evidence="3" id="KW-0964">Secreted</keyword>